<dbReference type="InterPro" id="IPR006058">
    <property type="entry name" value="2Fe2S_fd_BS"/>
</dbReference>
<dbReference type="SUPFAM" id="SSF54292">
    <property type="entry name" value="2Fe-2S ferredoxin-like"/>
    <property type="match status" value="1"/>
</dbReference>
<keyword evidence="2" id="KW-0479">Metal-binding</keyword>
<dbReference type="RefSeq" id="WP_065084771.1">
    <property type="nucleotide sequence ID" value="NZ_FZOM01000002.1"/>
</dbReference>
<dbReference type="PROSITE" id="PS51085">
    <property type="entry name" value="2FE2S_FER_2"/>
    <property type="match status" value="1"/>
</dbReference>
<evidence type="ECO:0000256" key="2">
    <source>
        <dbReference type="ARBA" id="ARBA00022723"/>
    </source>
</evidence>
<protein>
    <submittedName>
        <fullName evidence="7">(2Fe-2S)-binding protein</fullName>
    </submittedName>
</protein>
<name>A0ABS0KMX9_PSENT</name>
<evidence type="ECO:0000313" key="8">
    <source>
        <dbReference type="Proteomes" id="UP000608450"/>
    </source>
</evidence>
<evidence type="ECO:0000259" key="6">
    <source>
        <dbReference type="PROSITE" id="PS51085"/>
    </source>
</evidence>
<dbReference type="InterPro" id="IPR036884">
    <property type="entry name" value="2Fe-2S-bd_dom_sf"/>
</dbReference>
<dbReference type="CDD" id="cd00207">
    <property type="entry name" value="fer2"/>
    <property type="match status" value="1"/>
</dbReference>
<feature type="domain" description="2Fe-2S ferredoxin-type" evidence="6">
    <location>
        <begin position="3"/>
        <end position="79"/>
    </location>
</feature>
<dbReference type="InterPro" id="IPR001041">
    <property type="entry name" value="2Fe-2S_ferredoxin-type"/>
</dbReference>
<keyword evidence="3" id="KW-0560">Oxidoreductase</keyword>
<evidence type="ECO:0000256" key="4">
    <source>
        <dbReference type="ARBA" id="ARBA00023004"/>
    </source>
</evidence>
<dbReference type="Gene3D" id="1.10.150.120">
    <property type="entry name" value="[2Fe-2S]-binding domain"/>
    <property type="match status" value="1"/>
</dbReference>
<accession>A0ABS0KMX9</accession>
<reference evidence="7 8" key="1">
    <citation type="submission" date="2020-11" db="EMBL/GenBank/DDBJ databases">
        <title>Enhanced detection system for hospital associated transmission using whole genome sequencing surveillance.</title>
        <authorList>
            <person name="Harrison L.H."/>
            <person name="Van Tyne D."/>
            <person name="Marsh J.W."/>
            <person name="Griffith M.P."/>
            <person name="Snyder D.J."/>
            <person name="Cooper V.S."/>
            <person name="Mustapha M."/>
        </authorList>
    </citation>
    <scope>NUCLEOTIDE SEQUENCE [LARGE SCALE GENOMIC DNA]</scope>
    <source>
        <strain evidence="7 8">PSA00705</strain>
    </source>
</reference>
<organism evidence="7 8">
    <name type="scientific">Pseudomonas nitroreducens</name>
    <dbReference type="NCBI Taxonomy" id="46680"/>
    <lineage>
        <taxon>Bacteria</taxon>
        <taxon>Pseudomonadati</taxon>
        <taxon>Pseudomonadota</taxon>
        <taxon>Gammaproteobacteria</taxon>
        <taxon>Pseudomonadales</taxon>
        <taxon>Pseudomonadaceae</taxon>
        <taxon>Pseudomonas</taxon>
    </lineage>
</organism>
<dbReference type="EMBL" id="JADTFC010000034">
    <property type="protein sequence ID" value="MBG6288710.1"/>
    <property type="molecule type" value="Genomic_DNA"/>
</dbReference>
<gene>
    <name evidence="7" type="ORF">I5I61_14755</name>
</gene>
<evidence type="ECO:0000256" key="5">
    <source>
        <dbReference type="ARBA" id="ARBA00023014"/>
    </source>
</evidence>
<dbReference type="Pfam" id="PF01799">
    <property type="entry name" value="Fer2_2"/>
    <property type="match status" value="1"/>
</dbReference>
<dbReference type="Proteomes" id="UP000608450">
    <property type="component" value="Unassembled WGS sequence"/>
</dbReference>
<evidence type="ECO:0000313" key="7">
    <source>
        <dbReference type="EMBL" id="MBG6288710.1"/>
    </source>
</evidence>
<comment type="caution">
    <text evidence="7">The sequence shown here is derived from an EMBL/GenBank/DDBJ whole genome shotgun (WGS) entry which is preliminary data.</text>
</comment>
<dbReference type="SUPFAM" id="SSF47741">
    <property type="entry name" value="CO dehydrogenase ISP C-domain like"/>
    <property type="match status" value="1"/>
</dbReference>
<keyword evidence="5" id="KW-0411">Iron-sulfur</keyword>
<dbReference type="InterPro" id="IPR051452">
    <property type="entry name" value="Diverse_Oxidoreductases"/>
</dbReference>
<dbReference type="PANTHER" id="PTHR44379:SF6">
    <property type="entry name" value="BLR6046 PROTEIN"/>
    <property type="match status" value="1"/>
</dbReference>
<keyword evidence="1" id="KW-0001">2Fe-2S</keyword>
<dbReference type="InterPro" id="IPR036010">
    <property type="entry name" value="2Fe-2S_ferredoxin-like_sf"/>
</dbReference>
<dbReference type="InterPro" id="IPR012675">
    <property type="entry name" value="Beta-grasp_dom_sf"/>
</dbReference>
<evidence type="ECO:0000256" key="3">
    <source>
        <dbReference type="ARBA" id="ARBA00023002"/>
    </source>
</evidence>
<proteinExistence type="predicted"/>
<dbReference type="Pfam" id="PF00111">
    <property type="entry name" value="Fer2"/>
    <property type="match status" value="1"/>
</dbReference>
<keyword evidence="8" id="KW-1185">Reference proteome</keyword>
<dbReference type="Gene3D" id="3.10.20.30">
    <property type="match status" value="1"/>
</dbReference>
<dbReference type="PANTHER" id="PTHR44379">
    <property type="entry name" value="OXIDOREDUCTASE WITH IRON-SULFUR SUBUNIT"/>
    <property type="match status" value="1"/>
</dbReference>
<dbReference type="InterPro" id="IPR002888">
    <property type="entry name" value="2Fe-2S-bd"/>
</dbReference>
<sequence>MADPLSLVVNGQPRHLAVAADTPLLYVLRNDLQLNGPKFGCGLGECGACTVHLDGIATRSCVTPVSAAVGRQVTTLEGLGTLDAPHPVQQAFIDEQAAQCGYCSNGMIMTSAALLARNSSPSDEEIRQELAYNLCRCGTHVQILSAVRRAAERIGNRGQENPA</sequence>
<dbReference type="PROSITE" id="PS00197">
    <property type="entry name" value="2FE2S_FER_1"/>
    <property type="match status" value="1"/>
</dbReference>
<keyword evidence="4" id="KW-0408">Iron</keyword>
<evidence type="ECO:0000256" key="1">
    <source>
        <dbReference type="ARBA" id="ARBA00022714"/>
    </source>
</evidence>